<dbReference type="RefSeq" id="WP_167083078.1">
    <property type="nucleotide sequence ID" value="NZ_BAAADC010000001.1"/>
</dbReference>
<proteinExistence type="predicted"/>
<dbReference type="Gene3D" id="3.30.460.40">
    <property type="match status" value="1"/>
</dbReference>
<keyword evidence="2" id="KW-1185">Reference proteome</keyword>
<evidence type="ECO:0008006" key="3">
    <source>
        <dbReference type="Google" id="ProtNLM"/>
    </source>
</evidence>
<reference evidence="1 2" key="1">
    <citation type="submission" date="2020-03" db="EMBL/GenBank/DDBJ databases">
        <title>Genomic Encyclopedia of Type Strains, Phase IV (KMG-IV): sequencing the most valuable type-strain genomes for metagenomic binning, comparative biology and taxonomic classification.</title>
        <authorList>
            <person name="Goeker M."/>
        </authorList>
    </citation>
    <scope>NUCLEOTIDE SEQUENCE [LARGE SCALE GENOMIC DNA]</scope>
    <source>
        <strain evidence="1 2">DSM 19867</strain>
    </source>
</reference>
<sequence>MQLSPEFRLVAACCIWPPSERRNEAIREAADSSIDWDRFARVVKRQRVAGLVCDGLRRACVTANAVVQVQIEKQASGIILQNLRFVSEVIRLQDAFDNVNIPTLFVKGVTLAQIVYGGLDIRHSKDIDCLVPLEHITAALKVLSRLDYRRIAPPEGCSDREFEYCLSTGKEFEYVHRSRGHQVELHWSLLDNPYLINGVFPTSTKRVLIANQYSISTLADDELFIYLCTHGASHAWSRLKWLADIGAILDCKNYSEISDLFHTAETRGAGRCAAQAMLLCKRLFDTSVPDDLIARFRGTALLRRLEMVALTSMVGAGSEIELEDRPFGSTRAFLAQFLLGTGCRFWIAQLRLMLSNADDVDLVPLPKYLHFLYPVIRLPLWLFRRLKNAGKSPDMSHRPQLNRSWRQ</sequence>
<comment type="caution">
    <text evidence="1">The sequence shown here is derived from an EMBL/GenBank/DDBJ whole genome shotgun (WGS) entry which is preliminary data.</text>
</comment>
<dbReference type="AlphaFoldDB" id="A0A846MZ98"/>
<dbReference type="InterPro" id="IPR039498">
    <property type="entry name" value="NTP_transf_5"/>
</dbReference>
<dbReference type="Proteomes" id="UP000570514">
    <property type="component" value="Unassembled WGS sequence"/>
</dbReference>
<evidence type="ECO:0000313" key="1">
    <source>
        <dbReference type="EMBL" id="NIK88948.1"/>
    </source>
</evidence>
<name>A0A846MZ98_9PROT</name>
<organism evidence="1 2">
    <name type="scientific">Rhizomicrobium palustre</name>
    <dbReference type="NCBI Taxonomy" id="189966"/>
    <lineage>
        <taxon>Bacteria</taxon>
        <taxon>Pseudomonadati</taxon>
        <taxon>Pseudomonadota</taxon>
        <taxon>Alphaproteobacteria</taxon>
        <taxon>Micropepsales</taxon>
        <taxon>Micropepsaceae</taxon>
        <taxon>Rhizomicrobium</taxon>
    </lineage>
</organism>
<dbReference type="EMBL" id="JAASRM010000001">
    <property type="protein sequence ID" value="NIK88948.1"/>
    <property type="molecule type" value="Genomic_DNA"/>
</dbReference>
<dbReference type="Pfam" id="PF14907">
    <property type="entry name" value="NTP_transf_5"/>
    <property type="match status" value="1"/>
</dbReference>
<protein>
    <recommendedName>
        <fullName evidence="3">Nucleotidyltransferase family protein</fullName>
    </recommendedName>
</protein>
<accession>A0A846MZ98</accession>
<gene>
    <name evidence="1" type="ORF">FHS83_002266</name>
</gene>
<evidence type="ECO:0000313" key="2">
    <source>
        <dbReference type="Proteomes" id="UP000570514"/>
    </source>
</evidence>